<dbReference type="EMBL" id="QKYU01000005">
    <property type="protein sequence ID" value="PZW48257.1"/>
    <property type="molecule type" value="Genomic_DNA"/>
</dbReference>
<reference evidence="2 3" key="1">
    <citation type="submission" date="2018-06" db="EMBL/GenBank/DDBJ databases">
        <title>Genomic Encyclopedia of Archaeal and Bacterial Type Strains, Phase II (KMG-II): from individual species to whole genera.</title>
        <authorList>
            <person name="Goeker M."/>
        </authorList>
    </citation>
    <scope>NUCLEOTIDE SEQUENCE [LARGE SCALE GENOMIC DNA]</scope>
    <source>
        <strain evidence="2 3">DSM 24525</strain>
    </source>
</reference>
<dbReference type="Proteomes" id="UP000249688">
    <property type="component" value="Unassembled WGS sequence"/>
</dbReference>
<sequence>MSANAPSATPSPSPFGTALPQWWVHGADRAGDMMSLPWKAFWDAGIASQKVYTEALNRELELLRATQQRFGKSCQDIAACRKPQDMMTIQSSLLSEMCEVASAQAKVASETVEQLRGCYTAAAQEAVEARKA</sequence>
<protein>
    <submittedName>
        <fullName evidence="2">Phasin protein</fullName>
    </submittedName>
</protein>
<dbReference type="Pfam" id="PF09361">
    <property type="entry name" value="Phasin_2"/>
    <property type="match status" value="1"/>
</dbReference>
<accession>A0A2W7IPZ9</accession>
<keyword evidence="3" id="KW-1185">Reference proteome</keyword>
<proteinExistence type="predicted"/>
<dbReference type="InterPro" id="IPR018968">
    <property type="entry name" value="Phasin"/>
</dbReference>
<organism evidence="2 3">
    <name type="scientific">Humitalea rosea</name>
    <dbReference type="NCBI Taxonomy" id="990373"/>
    <lineage>
        <taxon>Bacteria</taxon>
        <taxon>Pseudomonadati</taxon>
        <taxon>Pseudomonadota</taxon>
        <taxon>Alphaproteobacteria</taxon>
        <taxon>Acetobacterales</taxon>
        <taxon>Roseomonadaceae</taxon>
        <taxon>Humitalea</taxon>
    </lineage>
</organism>
<comment type="caution">
    <text evidence="2">The sequence shown here is derived from an EMBL/GenBank/DDBJ whole genome shotgun (WGS) entry which is preliminary data.</text>
</comment>
<gene>
    <name evidence="2" type="ORF">C8P66_1054</name>
</gene>
<dbReference type="AlphaFoldDB" id="A0A2W7IPZ9"/>
<name>A0A2W7IPZ9_9PROT</name>
<evidence type="ECO:0000259" key="1">
    <source>
        <dbReference type="Pfam" id="PF09361"/>
    </source>
</evidence>
<evidence type="ECO:0000313" key="2">
    <source>
        <dbReference type="EMBL" id="PZW48257.1"/>
    </source>
</evidence>
<evidence type="ECO:0000313" key="3">
    <source>
        <dbReference type="Proteomes" id="UP000249688"/>
    </source>
</evidence>
<feature type="domain" description="Phasin" evidence="1">
    <location>
        <begin position="56"/>
        <end position="126"/>
    </location>
</feature>